<dbReference type="SMART" id="SM00062">
    <property type="entry name" value="PBPb"/>
    <property type="match status" value="1"/>
</dbReference>
<keyword evidence="11" id="KW-0732">Signal</keyword>
<reference evidence="14 15" key="1">
    <citation type="submission" date="2015-09" db="EMBL/GenBank/DDBJ databases">
        <title>Draft genome sequence of Aliiroseovarius crassostreae CV919-312TSm, the causative agent of Roseovarius Oyster Disease (formerly Juvenile Oyster Disease).</title>
        <authorList>
            <person name="Kessner L."/>
            <person name="Spinard E."/>
            <person name="Nelson D."/>
        </authorList>
    </citation>
    <scope>NUCLEOTIDE SEQUENCE [LARGE SCALE GENOMIC DNA]</scope>
    <source>
        <strain evidence="14 15">CV919-312</strain>
    </source>
</reference>
<name>A0A0N8IB15_9RHOB</name>
<feature type="chain" id="PRO_5013153278" evidence="11">
    <location>
        <begin position="16"/>
        <end position="351"/>
    </location>
</feature>
<dbReference type="OrthoDB" id="9768183at2"/>
<evidence type="ECO:0000256" key="6">
    <source>
        <dbReference type="ARBA" id="ARBA00023136"/>
    </source>
</evidence>
<dbReference type="SUPFAM" id="SSF81324">
    <property type="entry name" value="Voltage-gated potassium channels"/>
    <property type="match status" value="1"/>
</dbReference>
<dbReference type="InterPro" id="IPR001320">
    <property type="entry name" value="Iontro_rcpt_C"/>
</dbReference>
<evidence type="ECO:0000256" key="8">
    <source>
        <dbReference type="ARBA" id="ARBA00023180"/>
    </source>
</evidence>
<dbReference type="Pfam" id="PF00497">
    <property type="entry name" value="SBP_bac_3"/>
    <property type="match status" value="1"/>
</dbReference>
<evidence type="ECO:0000256" key="7">
    <source>
        <dbReference type="ARBA" id="ARBA00023170"/>
    </source>
</evidence>
<evidence type="ECO:0000256" key="11">
    <source>
        <dbReference type="SAM" id="SignalP"/>
    </source>
</evidence>
<dbReference type="AlphaFoldDB" id="A0A0N8IB15"/>
<dbReference type="Gene3D" id="3.40.190.10">
    <property type="entry name" value="Periplasmic binding protein-like II"/>
    <property type="match status" value="3"/>
</dbReference>
<dbReference type="SMART" id="SM00079">
    <property type="entry name" value="PBPe"/>
    <property type="match status" value="1"/>
</dbReference>
<accession>A0A0N8IB15</accession>
<keyword evidence="7" id="KW-0675">Receptor</keyword>
<keyword evidence="3 10" id="KW-0812">Transmembrane</keyword>
<keyword evidence="6 10" id="KW-0472">Membrane</keyword>
<feature type="signal peptide" evidence="11">
    <location>
        <begin position="1"/>
        <end position="15"/>
    </location>
</feature>
<keyword evidence="5" id="KW-0406">Ion transport</keyword>
<feature type="domain" description="Solute-binding protein family 3/N-terminal" evidence="12">
    <location>
        <begin position="23"/>
        <end position="350"/>
    </location>
</feature>
<evidence type="ECO:0000259" key="13">
    <source>
        <dbReference type="SMART" id="SM00079"/>
    </source>
</evidence>
<dbReference type="GO" id="GO:0016020">
    <property type="term" value="C:membrane"/>
    <property type="evidence" value="ECO:0007669"/>
    <property type="project" value="UniProtKB-SubCell"/>
</dbReference>
<dbReference type="GO" id="GO:0015276">
    <property type="term" value="F:ligand-gated monoatomic ion channel activity"/>
    <property type="evidence" value="ECO:0007669"/>
    <property type="project" value="InterPro"/>
</dbReference>
<sequence length="351" mass="38329">MLIGLVLLLVPQALAAQSNTGSALIFATVERAPFAYRDGDQFAGFSVELMRDIGREIGRPVEFKLAPRFADMLGLVELGQVDGAVANISITAAREEVMDFSQPTFEAGLQIMLPPEDGDSGSLFAALFNRDIALAILGAAALLYGGGMMMWLFERRRQPYFDRPLKDAMFTSFWWALNLVVNGGFEERVPQSRGGRVFGVLLVISSLFIVSIFVARITAAMTVAAISGNIDSLADLDGKRIGTTAGSTAALFLDQREIAHGDFDDLNVLLKAFEEQELDAVVFDGPLLAWYLTENGSQSGRLLPRVFKRENYGIALPSGSALTEPINRALLSLRESGRYDQLRRKYFGPSS</sequence>
<evidence type="ECO:0000256" key="10">
    <source>
        <dbReference type="SAM" id="Phobius"/>
    </source>
</evidence>
<evidence type="ECO:0000256" key="3">
    <source>
        <dbReference type="ARBA" id="ARBA00022692"/>
    </source>
</evidence>
<dbReference type="Gene3D" id="1.10.287.70">
    <property type="match status" value="1"/>
</dbReference>
<evidence type="ECO:0000259" key="12">
    <source>
        <dbReference type="SMART" id="SM00062"/>
    </source>
</evidence>
<organism evidence="14 15">
    <name type="scientific">Aliiroseovarius crassostreae</name>
    <dbReference type="NCBI Taxonomy" id="154981"/>
    <lineage>
        <taxon>Bacteria</taxon>
        <taxon>Pseudomonadati</taxon>
        <taxon>Pseudomonadota</taxon>
        <taxon>Alphaproteobacteria</taxon>
        <taxon>Rhodobacterales</taxon>
        <taxon>Paracoccaceae</taxon>
        <taxon>Aliiroseovarius</taxon>
    </lineage>
</organism>
<comment type="subcellular location">
    <subcellularLocation>
        <location evidence="1">Membrane</location>
        <topology evidence="1">Multi-pass membrane protein</topology>
    </subcellularLocation>
</comment>
<feature type="transmembrane region" description="Helical" evidence="10">
    <location>
        <begin position="197"/>
        <end position="215"/>
    </location>
</feature>
<evidence type="ECO:0000256" key="4">
    <source>
        <dbReference type="ARBA" id="ARBA00022989"/>
    </source>
</evidence>
<evidence type="ECO:0000256" key="5">
    <source>
        <dbReference type="ARBA" id="ARBA00023065"/>
    </source>
</evidence>
<feature type="transmembrane region" description="Helical" evidence="10">
    <location>
        <begin position="132"/>
        <end position="153"/>
    </location>
</feature>
<dbReference type="Proteomes" id="UP000050471">
    <property type="component" value="Unassembled WGS sequence"/>
</dbReference>
<keyword evidence="15" id="KW-1185">Reference proteome</keyword>
<dbReference type="EMBL" id="LKBA01000024">
    <property type="protein sequence ID" value="KPN61843.1"/>
    <property type="molecule type" value="Genomic_DNA"/>
</dbReference>
<keyword evidence="9" id="KW-0407">Ion channel</keyword>
<keyword evidence="2" id="KW-0813">Transport</keyword>
<evidence type="ECO:0000313" key="15">
    <source>
        <dbReference type="Proteomes" id="UP000050471"/>
    </source>
</evidence>
<dbReference type="STRING" id="154981.AKJ29_03755"/>
<dbReference type="InterPro" id="IPR015683">
    <property type="entry name" value="Ionotropic_Glu_rcpt"/>
</dbReference>
<evidence type="ECO:0000256" key="2">
    <source>
        <dbReference type="ARBA" id="ARBA00022448"/>
    </source>
</evidence>
<keyword evidence="4 10" id="KW-1133">Transmembrane helix</keyword>
<dbReference type="SUPFAM" id="SSF53850">
    <property type="entry name" value="Periplasmic binding protein-like II"/>
    <property type="match status" value="1"/>
</dbReference>
<evidence type="ECO:0000256" key="9">
    <source>
        <dbReference type="ARBA" id="ARBA00023303"/>
    </source>
</evidence>
<evidence type="ECO:0000313" key="14">
    <source>
        <dbReference type="EMBL" id="KPN61843.1"/>
    </source>
</evidence>
<feature type="domain" description="Ionotropic glutamate receptor C-terminal" evidence="13">
    <location>
        <begin position="23"/>
        <end position="349"/>
    </location>
</feature>
<gene>
    <name evidence="14" type="ORF">AKJ29_03755</name>
</gene>
<keyword evidence="8" id="KW-0325">Glycoprotein</keyword>
<comment type="caution">
    <text evidence="14">The sequence shown here is derived from an EMBL/GenBank/DDBJ whole genome shotgun (WGS) entry which is preliminary data.</text>
</comment>
<dbReference type="PANTHER" id="PTHR18966">
    <property type="entry name" value="IONOTROPIC GLUTAMATE RECEPTOR"/>
    <property type="match status" value="1"/>
</dbReference>
<proteinExistence type="predicted"/>
<evidence type="ECO:0000256" key="1">
    <source>
        <dbReference type="ARBA" id="ARBA00004141"/>
    </source>
</evidence>
<protein>
    <submittedName>
        <fullName evidence="14">Glutamine ABC transporter substrate-binding protein</fullName>
    </submittedName>
</protein>
<dbReference type="Pfam" id="PF00060">
    <property type="entry name" value="Lig_chan"/>
    <property type="match status" value="1"/>
</dbReference>
<dbReference type="InterPro" id="IPR001638">
    <property type="entry name" value="Solute-binding_3/MltF_N"/>
</dbReference>